<dbReference type="GO" id="GO:0005737">
    <property type="term" value="C:cytoplasm"/>
    <property type="evidence" value="ECO:0007669"/>
    <property type="project" value="UniProtKB-SubCell"/>
</dbReference>
<keyword evidence="5" id="KW-0963">Cytoplasm</keyword>
<reference evidence="16" key="4">
    <citation type="submission" date="2019-12" db="UniProtKB">
        <authorList>
            <consortium name="WormBaseParasite"/>
        </authorList>
    </citation>
    <scope>IDENTIFICATION</scope>
</reference>
<evidence type="ECO:0000256" key="6">
    <source>
        <dbReference type="ARBA" id="ARBA00022598"/>
    </source>
</evidence>
<evidence type="ECO:0000313" key="16">
    <source>
        <dbReference type="WBParaSite" id="Bm7157.1"/>
    </source>
</evidence>
<dbReference type="Proteomes" id="UP000006672">
    <property type="component" value="Unassembled WGS sequence"/>
</dbReference>
<dbReference type="FunFam" id="1.10.240.10:FF:000003">
    <property type="entry name" value="Tryptophan--tRNA ligase, cytoplasmic"/>
    <property type="match status" value="1"/>
</dbReference>
<dbReference type="EMBL" id="CAAKNF010000195">
    <property type="protein sequence ID" value="VIO98077.1"/>
    <property type="molecule type" value="Genomic_DNA"/>
</dbReference>
<evidence type="ECO:0000256" key="3">
    <source>
        <dbReference type="ARBA" id="ARBA00013161"/>
    </source>
</evidence>
<dbReference type="InterPro" id="IPR002305">
    <property type="entry name" value="aa-tRNA-synth_Ic"/>
</dbReference>
<name>A0A0K0JR57_BRUMA</name>
<dbReference type="AlphaFoldDB" id="A0A0K0JR57"/>
<dbReference type="FunFam" id="3.40.50.620:FF:000033">
    <property type="entry name" value="tryptophan--tRNA ligase, cytoplasmic"/>
    <property type="match status" value="1"/>
</dbReference>
<dbReference type="GO" id="GO:0005524">
    <property type="term" value="F:ATP binding"/>
    <property type="evidence" value="ECO:0007669"/>
    <property type="project" value="UniProtKB-KW"/>
</dbReference>
<dbReference type="PANTHER" id="PTHR10055">
    <property type="entry name" value="TRYPTOPHANYL-TRNA SYNTHETASE"/>
    <property type="match status" value="1"/>
</dbReference>
<evidence type="ECO:0000256" key="9">
    <source>
        <dbReference type="ARBA" id="ARBA00022917"/>
    </source>
</evidence>
<dbReference type="Pfam" id="PF00579">
    <property type="entry name" value="tRNA-synt_1b"/>
    <property type="match status" value="1"/>
</dbReference>
<accession>A0A4E9FMV2</accession>
<organism evidence="13">
    <name type="scientific">Brugia malayi</name>
    <name type="common">Filarial nematode worm</name>
    <dbReference type="NCBI Taxonomy" id="6279"/>
    <lineage>
        <taxon>Eukaryota</taxon>
        <taxon>Metazoa</taxon>
        <taxon>Ecdysozoa</taxon>
        <taxon>Nematoda</taxon>
        <taxon>Chromadorea</taxon>
        <taxon>Rhabditida</taxon>
        <taxon>Spirurina</taxon>
        <taxon>Spiruromorpha</taxon>
        <taxon>Filarioidea</taxon>
        <taxon>Onchocercidae</taxon>
        <taxon>Brugia</taxon>
    </lineage>
</organism>
<keyword evidence="6 12" id="KW-0436">Ligase</keyword>
<keyword evidence="10 12" id="KW-0030">Aminoacyl-tRNA synthetase</keyword>
<evidence type="ECO:0000256" key="10">
    <source>
        <dbReference type="ARBA" id="ARBA00023146"/>
    </source>
</evidence>
<gene>
    <name evidence="17" type="primary">bma-wars-1</name>
    <name evidence="13 16" type="synonym">Bma-wars-1</name>
    <name evidence="17" type="ORF">Bm7157</name>
    <name evidence="14" type="ORF">BM_BM7157</name>
    <name evidence="13" type="ORF">BM_Bm7157</name>
</gene>
<dbReference type="GeneID" id="6099412"/>
<reference evidence="13 15" key="1">
    <citation type="journal article" date="2007" name="Science">
        <title>Draft genome of the filarial nematode parasite Brugia malayi.</title>
        <authorList>
            <person name="Ghedin E."/>
            <person name="Wang S."/>
            <person name="Spiro D."/>
            <person name="Caler E."/>
            <person name="Zhao Q."/>
            <person name="Crabtree J."/>
            <person name="Allen J.E."/>
            <person name="Delcher A.L."/>
            <person name="Guiliano D.B."/>
            <person name="Miranda-Saavedra D."/>
            <person name="Angiuoli S.V."/>
            <person name="Creasy T."/>
            <person name="Amedeo P."/>
            <person name="Haas B."/>
            <person name="El-Sayed N.M."/>
            <person name="Wortman J.R."/>
            <person name="Feldblyum T."/>
            <person name="Tallon L."/>
            <person name="Schatz M."/>
            <person name="Shumway M."/>
            <person name="Koo H."/>
            <person name="Salzberg S.L."/>
            <person name="Schobel S."/>
            <person name="Pertea M."/>
            <person name="Pop M."/>
            <person name="White O."/>
            <person name="Barton G.J."/>
            <person name="Carlow C.K."/>
            <person name="Crawford M.J."/>
            <person name="Daub J."/>
            <person name="Dimmic M.W."/>
            <person name="Estes C.F."/>
            <person name="Foster J.M."/>
            <person name="Ganatra M."/>
            <person name="Gregory W.F."/>
            <person name="Johnson N.M."/>
            <person name="Jin J."/>
            <person name="Komuniecki R."/>
            <person name="Korf I."/>
            <person name="Kumar S."/>
            <person name="Laney S."/>
            <person name="Li B.W."/>
            <person name="Li W."/>
            <person name="Lindblom T.H."/>
            <person name="Lustigman S."/>
            <person name="Ma D."/>
            <person name="Maina C.V."/>
            <person name="Martin D.M."/>
            <person name="McCarter J.P."/>
            <person name="McReynolds L."/>
            <person name="Mitreva M."/>
            <person name="Nutman T.B."/>
            <person name="Parkinson J."/>
            <person name="Peregrin-Alvarez J.M."/>
            <person name="Poole C."/>
            <person name="Ren Q."/>
            <person name="Saunders L."/>
            <person name="Sluder A.E."/>
            <person name="Smith K."/>
            <person name="Stanke M."/>
            <person name="Unnasch T.R."/>
            <person name="Ware J."/>
            <person name="Wei A.D."/>
            <person name="Weil G."/>
            <person name="Williams D.J."/>
            <person name="Zhang Y."/>
            <person name="Williams S.A."/>
            <person name="Fraser-Liggett C."/>
            <person name="Slatko B."/>
            <person name="Blaxter M.L."/>
            <person name="Scott A.L."/>
        </authorList>
    </citation>
    <scope>NUCLEOTIDE SEQUENCE</scope>
    <source>
        <strain evidence="13 15">FR3</strain>
    </source>
</reference>
<dbReference type="WormBase" id="Bm7157">
    <property type="protein sequence ID" value="BM30759"/>
    <property type="gene ID" value="WBGene00227418"/>
    <property type="gene designation" value="Bma-wars-1"/>
</dbReference>
<dbReference type="EC" id="6.1.1.2" evidence="3"/>
<dbReference type="OrthoDB" id="10261385at2759"/>
<evidence type="ECO:0000313" key="13">
    <source>
        <dbReference type="EMBL" id="CTP81478.1"/>
    </source>
</evidence>
<evidence type="ECO:0000313" key="17">
    <source>
        <dbReference type="WormBase" id="Bm7157"/>
    </source>
</evidence>
<dbReference type="OMA" id="SIYHRFM"/>
<evidence type="ECO:0000256" key="1">
    <source>
        <dbReference type="ARBA" id="ARBA00004496"/>
    </source>
</evidence>
<dbReference type="EMBL" id="LN857000">
    <property type="protein sequence ID" value="CTP81478.1"/>
    <property type="molecule type" value="Genomic_DNA"/>
</dbReference>
<dbReference type="Gene3D" id="1.10.240.10">
    <property type="entry name" value="Tyrosyl-Transfer RNA Synthetase"/>
    <property type="match status" value="1"/>
</dbReference>
<sequence>MWFSFPEIFESITLRNSINHYIDSNELLAVVRDKEAPMVNDSLKYESEQMIKDKKDEDGDLVTPWDVTASSKKGIDYDKLIAKFGCYRITEDLISRFERITSQKAHPMLRRGLFFAHRDLSLILDRLEQKKPFFLYTGRGPSSGSLHLGHLIPFVFTKWLQDVFDVPLIIQVTDDEKFLWKNHTLDEIKRMANENIKDIIACGFSPDKTFIFLDTEYMCPSFYTNILKIWKLVTVNQARSIFGFTGEDSMGKAAFPSIEAAPCFSSSFPLIFGKREDIPCIIPCAIDQDPYFRMCRDVAPRLKYLKPAMIYSSFLPALQGAQSKMAASDATTCIYLDDTPKQIKNKINKYAFSGGCDTVEEHRKYGGNCDVDISYQFLRYFMEDDDELESIRQRYANGELLTGELKAIAIKEVQRVMTELQNRRKEVTDEVVKSFTVPRKLKYDY</sequence>
<reference evidence="14" key="3">
    <citation type="submission" date="2019-04" db="EMBL/GenBank/DDBJ databases">
        <authorList>
            <person name="Howe K."/>
            <person name="Paulini M."/>
            <person name="Williams G."/>
        </authorList>
    </citation>
    <scope>NUCLEOTIDE SEQUENCE [LARGE SCALE GENOMIC DNA]</scope>
    <source>
        <strain evidence="14">FR3</strain>
    </source>
</reference>
<keyword evidence="15" id="KW-1185">Reference proteome</keyword>
<keyword evidence="8 12" id="KW-0067">ATP-binding</keyword>
<accession>A0A0K0JR57</accession>
<dbReference type="RefSeq" id="XP_001895965.2">
    <property type="nucleotide sequence ID" value="XM_001895930.2"/>
</dbReference>
<dbReference type="WBParaSite" id="Bm7157.1">
    <property type="protein sequence ID" value="Bm7157.1"/>
    <property type="gene ID" value="WBGene00227418"/>
</dbReference>
<evidence type="ECO:0000256" key="11">
    <source>
        <dbReference type="ARBA" id="ARBA00030268"/>
    </source>
</evidence>
<evidence type="ECO:0000313" key="14">
    <source>
        <dbReference type="EMBL" id="VIO98077.1"/>
    </source>
</evidence>
<dbReference type="InterPro" id="IPR002306">
    <property type="entry name" value="Trp-tRNA-ligase"/>
</dbReference>
<dbReference type="GO" id="GO:0006436">
    <property type="term" value="P:tryptophanyl-tRNA aminoacylation"/>
    <property type="evidence" value="ECO:0007669"/>
    <property type="project" value="InterPro"/>
</dbReference>
<dbReference type="PROSITE" id="PS00178">
    <property type="entry name" value="AA_TRNA_LIGASE_I"/>
    <property type="match status" value="1"/>
</dbReference>
<dbReference type="PRINTS" id="PR01039">
    <property type="entry name" value="TRNASYNTHTRP"/>
</dbReference>
<dbReference type="NCBIfam" id="TIGR00233">
    <property type="entry name" value="trpS"/>
    <property type="match status" value="1"/>
</dbReference>
<evidence type="ECO:0000256" key="5">
    <source>
        <dbReference type="ARBA" id="ARBA00022490"/>
    </source>
</evidence>
<evidence type="ECO:0000256" key="4">
    <source>
        <dbReference type="ARBA" id="ARBA00013782"/>
    </source>
</evidence>
<dbReference type="Gene3D" id="3.40.50.620">
    <property type="entry name" value="HUPs"/>
    <property type="match status" value="1"/>
</dbReference>
<comment type="similarity">
    <text evidence="2 12">Belongs to the class-I aminoacyl-tRNA synthetase family.</text>
</comment>
<evidence type="ECO:0000256" key="2">
    <source>
        <dbReference type="ARBA" id="ARBA00005594"/>
    </source>
</evidence>
<dbReference type="PANTHER" id="PTHR10055:SF1">
    <property type="entry name" value="TRYPTOPHAN--TRNA LIGASE, CYTOPLASMIC"/>
    <property type="match status" value="1"/>
</dbReference>
<keyword evidence="7 12" id="KW-0547">Nucleotide-binding</keyword>
<protein>
    <recommendedName>
        <fullName evidence="4">Tryptophan--tRNA ligase, cytoplasmic</fullName>
        <ecNumber evidence="3">6.1.1.2</ecNumber>
    </recommendedName>
    <alternativeName>
        <fullName evidence="11">Tryptophanyl-tRNA synthetase</fullName>
    </alternativeName>
</protein>
<dbReference type="FunCoup" id="A0A0K0JR57">
    <property type="interactions" value="2269"/>
</dbReference>
<comment type="subcellular location">
    <subcellularLocation>
        <location evidence="1">Cytoplasm</location>
    </subcellularLocation>
</comment>
<dbReference type="GO" id="GO:0004830">
    <property type="term" value="F:tryptophan-tRNA ligase activity"/>
    <property type="evidence" value="ECO:0007669"/>
    <property type="project" value="UniProtKB-EC"/>
</dbReference>
<evidence type="ECO:0000256" key="8">
    <source>
        <dbReference type="ARBA" id="ARBA00022840"/>
    </source>
</evidence>
<keyword evidence="9 12" id="KW-0648">Protein biosynthesis</keyword>
<proteinExistence type="inferred from homology"/>
<dbReference type="InterPro" id="IPR001412">
    <property type="entry name" value="aa-tRNA-synth_I_CS"/>
</dbReference>
<evidence type="ECO:0000256" key="12">
    <source>
        <dbReference type="RuleBase" id="RU363036"/>
    </source>
</evidence>
<evidence type="ECO:0000256" key="7">
    <source>
        <dbReference type="ARBA" id="ARBA00022741"/>
    </source>
</evidence>
<evidence type="ECO:0000313" key="15">
    <source>
        <dbReference type="Proteomes" id="UP000006672"/>
    </source>
</evidence>
<dbReference type="SUPFAM" id="SSF52374">
    <property type="entry name" value="Nucleotidylyl transferase"/>
    <property type="match status" value="1"/>
</dbReference>
<dbReference type="CDD" id="cd00806">
    <property type="entry name" value="TrpRS_core"/>
    <property type="match status" value="1"/>
</dbReference>
<dbReference type="STRING" id="6279.A0A0K0JR57"/>
<dbReference type="InterPro" id="IPR014729">
    <property type="entry name" value="Rossmann-like_a/b/a_fold"/>
</dbReference>
<reference evidence="13" key="2">
    <citation type="submission" date="2012-12" db="EMBL/GenBank/DDBJ databases">
        <authorList>
            <person name="Gao Y.W."/>
            <person name="Fan S.T."/>
            <person name="Sun H.T."/>
            <person name="Wang Z."/>
            <person name="Gao X.L."/>
            <person name="Li Y.G."/>
            <person name="Wang T.C."/>
            <person name="Zhang K."/>
            <person name="Xu W.W."/>
            <person name="Yu Z.J."/>
            <person name="Xia X.Z."/>
        </authorList>
    </citation>
    <scope>NUCLEOTIDE SEQUENCE</scope>
    <source>
        <strain evidence="13">FR3</strain>
    </source>
</reference>